<dbReference type="GO" id="GO:0015627">
    <property type="term" value="C:type II protein secretion system complex"/>
    <property type="evidence" value="ECO:0007669"/>
    <property type="project" value="TreeGrafter"/>
</dbReference>
<dbReference type="InterPro" id="IPR019554">
    <property type="entry name" value="Soluble_ligand-bd"/>
</dbReference>
<organism evidence="2">
    <name type="scientific">Ornithinibacillus sp. 4-3</name>
    <dbReference type="NCBI Taxonomy" id="3231488"/>
    <lineage>
        <taxon>Bacteria</taxon>
        <taxon>Bacillati</taxon>
        <taxon>Bacillota</taxon>
        <taxon>Bacilli</taxon>
        <taxon>Bacillales</taxon>
        <taxon>Bacillaceae</taxon>
        <taxon>Ornithinibacillus</taxon>
    </lineage>
</organism>
<sequence>MIEWLKRHWLIITLGLILLIFIFFTNQISSLLLPSASEIDIPTIEENPDENFTNLYVIVDVKGAVHKPGVYEVEEHARVHDVIELAGGFTKEADQLFINLAQKVQDEMTIIVPSVNGHEAAASHNASDSGKVRLNYATESEIETLNGIGPSKAKAILKYREEHGFFTKIEDLLEISGIGEKTLENIRDQIQVP</sequence>
<dbReference type="InterPro" id="IPR051675">
    <property type="entry name" value="Endo/Exo/Phosphatase_dom_1"/>
</dbReference>
<dbReference type="SUPFAM" id="SSF47781">
    <property type="entry name" value="RuvA domain 2-like"/>
    <property type="match status" value="1"/>
</dbReference>
<dbReference type="Pfam" id="PF12836">
    <property type="entry name" value="HHH_3"/>
    <property type="match status" value="1"/>
</dbReference>
<dbReference type="InterPro" id="IPR003583">
    <property type="entry name" value="Hlx-hairpin-Hlx_DNA-bd_motif"/>
</dbReference>
<dbReference type="Gene3D" id="1.10.150.310">
    <property type="entry name" value="Tex RuvX-like domain-like"/>
    <property type="match status" value="1"/>
</dbReference>
<dbReference type="Pfam" id="PF10531">
    <property type="entry name" value="SLBB"/>
    <property type="match status" value="1"/>
</dbReference>
<dbReference type="PANTHER" id="PTHR21180:SF32">
    <property type="entry name" value="ENDONUCLEASE_EXONUCLEASE_PHOSPHATASE FAMILY DOMAIN-CONTAINING PROTEIN 1"/>
    <property type="match status" value="1"/>
</dbReference>
<dbReference type="EMBL" id="CP162599">
    <property type="protein sequence ID" value="XDK31414.1"/>
    <property type="molecule type" value="Genomic_DNA"/>
</dbReference>
<dbReference type="Gene3D" id="3.10.560.10">
    <property type="entry name" value="Outer membrane lipoprotein wza domain like"/>
    <property type="match status" value="1"/>
</dbReference>
<dbReference type="InterPro" id="IPR004509">
    <property type="entry name" value="Competence_ComEA_HhH"/>
</dbReference>
<dbReference type="GO" id="GO:0006281">
    <property type="term" value="P:DNA repair"/>
    <property type="evidence" value="ECO:0007669"/>
    <property type="project" value="InterPro"/>
</dbReference>
<dbReference type="RefSeq" id="WP_368652141.1">
    <property type="nucleotide sequence ID" value="NZ_CP162599.1"/>
</dbReference>
<dbReference type="GO" id="GO:0015628">
    <property type="term" value="P:protein secretion by the type II secretion system"/>
    <property type="evidence" value="ECO:0007669"/>
    <property type="project" value="TreeGrafter"/>
</dbReference>
<feature type="domain" description="Helix-hairpin-helix DNA-binding motif class 1" evidence="1">
    <location>
        <begin position="170"/>
        <end position="189"/>
    </location>
</feature>
<dbReference type="PANTHER" id="PTHR21180">
    <property type="entry name" value="ENDONUCLEASE/EXONUCLEASE/PHOSPHATASE FAMILY DOMAIN-CONTAINING PROTEIN 1"/>
    <property type="match status" value="1"/>
</dbReference>
<dbReference type="NCBIfam" id="TIGR00426">
    <property type="entry name" value="competence protein ComEA helix-hairpin-helix repeat region"/>
    <property type="match status" value="1"/>
</dbReference>
<reference evidence="2" key="1">
    <citation type="submission" date="2024-07" db="EMBL/GenBank/DDBJ databases">
        <title>Halotolerant mesophilic bacterium Ornithinibacillus sp. 4-3, sp. nov., isolated from soil.</title>
        <authorList>
            <person name="Sidarenka A.V."/>
            <person name="Guliayeva D.E."/>
            <person name="Leanovich S.I."/>
            <person name="Hileuskaya K.S."/>
            <person name="Akhremchuk A.E."/>
            <person name="Sikolenko M.A."/>
            <person name="Valentovich L.N."/>
        </authorList>
    </citation>
    <scope>NUCLEOTIDE SEQUENCE</scope>
    <source>
        <strain evidence="2">4-3</strain>
    </source>
</reference>
<proteinExistence type="predicted"/>
<evidence type="ECO:0000259" key="1">
    <source>
        <dbReference type="SMART" id="SM00278"/>
    </source>
</evidence>
<evidence type="ECO:0000313" key="2">
    <source>
        <dbReference type="EMBL" id="XDK31414.1"/>
    </source>
</evidence>
<gene>
    <name evidence="2" type="ORF">AB4Y30_10260</name>
</gene>
<dbReference type="AlphaFoldDB" id="A0AB39HL66"/>
<dbReference type="InterPro" id="IPR010994">
    <property type="entry name" value="RuvA_2-like"/>
</dbReference>
<accession>A0AB39HL66</accession>
<dbReference type="GO" id="GO:0003677">
    <property type="term" value="F:DNA binding"/>
    <property type="evidence" value="ECO:0007669"/>
    <property type="project" value="InterPro"/>
</dbReference>
<dbReference type="SMART" id="SM00278">
    <property type="entry name" value="HhH1"/>
    <property type="match status" value="2"/>
</dbReference>
<name>A0AB39HL66_9BACI</name>
<protein>
    <submittedName>
        <fullName evidence="2">Helix-hairpin-helix domain-containing protein</fullName>
    </submittedName>
</protein>
<feature type="domain" description="Helix-hairpin-helix DNA-binding motif class 1" evidence="1">
    <location>
        <begin position="140"/>
        <end position="159"/>
    </location>
</feature>